<proteinExistence type="predicted"/>
<sequence length="224" mass="25109">MTQNFKIATLAFLITLLNSFALFSQIDSTKTINNEVGVTISTNQLKANPSTTKTNPNINFNINKKINTKAINQHLKKYSNNNNSNMLLENRPEDKDIIGVKYWKGKDVTHKSLASTYGLGTVTTTSRIVKIETRDHSYIDGDRIKIYLNEQVISNNVGLKGSYFVIYVKLKDGYNRIDFQALNQGFSGPNTAEFSLYDANGNLLSDREWNLTTGQTATLGVIKQ</sequence>
<keyword evidence="1" id="KW-0732">Signal</keyword>
<accession>A0A120IE55</accession>
<evidence type="ECO:0008006" key="4">
    <source>
        <dbReference type="Google" id="ProtNLM"/>
    </source>
</evidence>
<name>A0A120IE55_9FLAO</name>
<keyword evidence="3" id="KW-1185">Reference proteome</keyword>
<protein>
    <recommendedName>
        <fullName evidence="4">Secreted protein</fullName>
    </recommendedName>
</protein>
<dbReference type="AlphaFoldDB" id="A0A120IE55"/>
<feature type="signal peptide" evidence="1">
    <location>
        <begin position="1"/>
        <end position="21"/>
    </location>
</feature>
<organism evidence="2 3">
    <name type="scientific">Lutibacter profundi</name>
    <dbReference type="NCBI Taxonomy" id="1622118"/>
    <lineage>
        <taxon>Bacteria</taxon>
        <taxon>Pseudomonadati</taxon>
        <taxon>Bacteroidota</taxon>
        <taxon>Flavobacteriia</taxon>
        <taxon>Flavobacteriales</taxon>
        <taxon>Flavobacteriaceae</taxon>
        <taxon>Lutibacter</taxon>
    </lineage>
</organism>
<dbReference type="RefSeq" id="WP_068206777.1">
    <property type="nucleotide sequence ID" value="NZ_CP013355.1"/>
</dbReference>
<evidence type="ECO:0000256" key="1">
    <source>
        <dbReference type="SAM" id="SignalP"/>
    </source>
</evidence>
<gene>
    <name evidence="2" type="ORF">Lupro_04805</name>
</gene>
<dbReference type="Proteomes" id="UP000059672">
    <property type="component" value="Chromosome"/>
</dbReference>
<dbReference type="OrthoDB" id="1148517at2"/>
<evidence type="ECO:0000313" key="3">
    <source>
        <dbReference type="Proteomes" id="UP000059672"/>
    </source>
</evidence>
<evidence type="ECO:0000313" key="2">
    <source>
        <dbReference type="EMBL" id="AMC10599.1"/>
    </source>
</evidence>
<reference evidence="3" key="1">
    <citation type="submission" date="2015-12" db="EMBL/GenBank/DDBJ databases">
        <title>Complete genome sequence of Lutibacter profundus strain LP1.</title>
        <authorList>
            <person name="Wissuwa J."/>
            <person name="Le Moine Bauer S."/>
            <person name="Stokke R."/>
            <person name="Dahle H."/>
            <person name="Steen I.H."/>
        </authorList>
    </citation>
    <scope>NUCLEOTIDE SEQUENCE [LARGE SCALE GENOMIC DNA]</scope>
    <source>
        <strain evidence="3">LP1</strain>
    </source>
</reference>
<reference evidence="2 3" key="2">
    <citation type="journal article" date="2016" name="Int. J. Syst. Evol. Microbiol.">
        <title>Lutibacter profundi sp. nov., isolated from a deep-sea hydrothermal system on the Arctic Mid-Ocean Ridge and emended description of the genus Lutibacter.</title>
        <authorList>
            <person name="Le Moine Bauer S."/>
            <person name="Roalkvam I."/>
            <person name="Steen I.H."/>
            <person name="Dahle H."/>
        </authorList>
    </citation>
    <scope>NUCLEOTIDE SEQUENCE [LARGE SCALE GENOMIC DNA]</scope>
    <source>
        <strain evidence="2 3">LP1</strain>
    </source>
</reference>
<dbReference type="KEGG" id="lut:Lupro_04805"/>
<feature type="chain" id="PRO_5007166760" description="Secreted protein" evidence="1">
    <location>
        <begin position="22"/>
        <end position="224"/>
    </location>
</feature>
<dbReference type="STRING" id="1622118.Lupro_04805"/>
<dbReference type="EMBL" id="CP013355">
    <property type="protein sequence ID" value="AMC10599.1"/>
    <property type="molecule type" value="Genomic_DNA"/>
</dbReference>